<keyword evidence="1" id="KW-0863">Zinc-finger</keyword>
<gene>
    <name evidence="5" type="primary">LOC108557038</name>
</gene>
<evidence type="ECO:0000259" key="3">
    <source>
        <dbReference type="PROSITE" id="PS50157"/>
    </source>
</evidence>
<dbReference type="RefSeq" id="XP_017768902.1">
    <property type="nucleotide sequence ID" value="XM_017913413.1"/>
</dbReference>
<feature type="region of interest" description="Disordered" evidence="2">
    <location>
        <begin position="1"/>
        <end position="118"/>
    </location>
</feature>
<dbReference type="GeneID" id="108557038"/>
<dbReference type="PANTHER" id="PTHR19446">
    <property type="entry name" value="REVERSE TRANSCRIPTASES"/>
    <property type="match status" value="1"/>
</dbReference>
<accession>A0ABM1M2V2</accession>
<feature type="compositionally biased region" description="Polar residues" evidence="2">
    <location>
        <begin position="86"/>
        <end position="95"/>
    </location>
</feature>
<protein>
    <submittedName>
        <fullName evidence="5">Uncharacterized protein LOC108557038</fullName>
    </submittedName>
</protein>
<keyword evidence="4" id="KW-1185">Reference proteome</keyword>
<dbReference type="Proteomes" id="UP000695000">
    <property type="component" value="Unplaced"/>
</dbReference>
<dbReference type="PROSITE" id="PS00028">
    <property type="entry name" value="ZINC_FINGER_C2H2_1"/>
    <property type="match status" value="1"/>
</dbReference>
<feature type="domain" description="C2H2-type" evidence="3">
    <location>
        <begin position="118"/>
        <end position="146"/>
    </location>
</feature>
<reference evidence="5" key="1">
    <citation type="submission" date="2025-08" db="UniProtKB">
        <authorList>
            <consortium name="RefSeq"/>
        </authorList>
    </citation>
    <scope>IDENTIFICATION</scope>
</reference>
<sequence length="1077" mass="118675">VGPDRRKQASEATPKGSGVVGVANSDKEPIGDDRHNMNAESASSTSTTEARDNVRPTTGSPPGTNASSVRELINRFTGLRDHSGPGPSSQITRTPTAADRRESLSAPLGEKVSDERRTGCSHCGQRFASYKLVRQHESRSHPLEYRRELEAKLPLPESELMAKIAKIEAGSKRGGKFYSEMVRATGLTEHQVRHRREQKIYQRYLTEARAQVRRSATKLFGLPTSSTPVTQGQSTPGGGLTKTDICSSSPHQAIKATESPQIAPPDIGFTRPPKRTREDLNSDHISAAHEVEPIQPPPNLRGRGLDSIMAEVSDVPSTKRGRSVSSTPSPKNKRVCAGELIGVDTDIRGRNELDFVSSLNITLRGSSVGNITCTPLNETILINKPSVSREVEPPSTPMRAALLPGSFVAYLTALNDLDRDTQGMINRALMGTGPELLAAMDDWIQQRFPAKVKTARGCAAAVEGPPLSKRALRISRYKNCQDLFVKSKKTLADMILSGKDVCQSVAAPTLADTETLYGGLLESESPVDPDPFIERDRCSDTFKPITETEVVGSMGSWKVSAPGPDGTSVEDVKRCGARALSVLCTLVLGSRIAPSRFLQNRTILIHKDGDGSDPTNWRPITVGSSIQRLFHRVMASRLVTATNLNSNQRGFVRVDGTLLNGVILDHYMRSRRAQGKGYNVVSLDVRKAFDTVSHWSIRRALLRHGIEVETIDYIIKSLGSSVTRISVGHETSRHLGITCFRTSIPGSLAKRIRKSLESSGSPVETLTNDLVFSRNLQRLERLAPLTDPGTTRREQIRMNPYVRGIEEAVHDVASRSWIDHPPLGWTGRDYVRAIQLRNGNLPTRGIPSNPPEHRRCRAGCTVNESLCHVLQACPLTHGVRIARHNEICAKLADHCRRRGWVVEEEPHVRHMDGRLYKPDLAIRTGPDRLTVCDVQVSWSGDRGLDQAWTDKQLKYDNEHFRAAALRKWPNTNFTILPLVLGARGTWAGKNLTTTCVLGVTAALKRSCVHSCLKWGSSIHATFMRTAWAQRTAQHNRNQQRNHQPALVEAAWTQRPGGAAQLRRHRGRRGRPPENGEV</sequence>
<dbReference type="PROSITE" id="PS50157">
    <property type="entry name" value="ZINC_FINGER_C2H2_2"/>
    <property type="match status" value="1"/>
</dbReference>
<feature type="compositionally biased region" description="Polar residues" evidence="2">
    <location>
        <begin position="55"/>
        <end position="68"/>
    </location>
</feature>
<evidence type="ECO:0000256" key="1">
    <source>
        <dbReference type="PROSITE-ProRule" id="PRU00042"/>
    </source>
</evidence>
<feature type="non-terminal residue" evidence="5">
    <location>
        <position position="1"/>
    </location>
</feature>
<feature type="compositionally biased region" description="Low complexity" evidence="2">
    <location>
        <begin position="39"/>
        <end position="48"/>
    </location>
</feature>
<feature type="compositionally biased region" description="Basic and acidic residues" evidence="2">
    <location>
        <begin position="25"/>
        <end position="37"/>
    </location>
</feature>
<keyword evidence="1" id="KW-0479">Metal-binding</keyword>
<keyword evidence="1" id="KW-0862">Zinc</keyword>
<feature type="region of interest" description="Disordered" evidence="2">
    <location>
        <begin position="1048"/>
        <end position="1077"/>
    </location>
</feature>
<evidence type="ECO:0000256" key="2">
    <source>
        <dbReference type="SAM" id="MobiDB-lite"/>
    </source>
</evidence>
<evidence type="ECO:0000313" key="4">
    <source>
        <dbReference type="Proteomes" id="UP000695000"/>
    </source>
</evidence>
<dbReference type="InterPro" id="IPR000477">
    <property type="entry name" value="RT_dom"/>
</dbReference>
<evidence type="ECO:0000313" key="5">
    <source>
        <dbReference type="RefSeq" id="XP_017768902.1"/>
    </source>
</evidence>
<organism evidence="4 5">
    <name type="scientific">Nicrophorus vespilloides</name>
    <name type="common">Boreal carrion beetle</name>
    <dbReference type="NCBI Taxonomy" id="110193"/>
    <lineage>
        <taxon>Eukaryota</taxon>
        <taxon>Metazoa</taxon>
        <taxon>Ecdysozoa</taxon>
        <taxon>Arthropoda</taxon>
        <taxon>Hexapoda</taxon>
        <taxon>Insecta</taxon>
        <taxon>Pterygota</taxon>
        <taxon>Neoptera</taxon>
        <taxon>Endopterygota</taxon>
        <taxon>Coleoptera</taxon>
        <taxon>Polyphaga</taxon>
        <taxon>Staphyliniformia</taxon>
        <taxon>Silphidae</taxon>
        <taxon>Nicrophorinae</taxon>
        <taxon>Nicrophorus</taxon>
    </lineage>
</organism>
<proteinExistence type="predicted"/>
<dbReference type="InterPro" id="IPR013087">
    <property type="entry name" value="Znf_C2H2_type"/>
</dbReference>
<dbReference type="Pfam" id="PF00078">
    <property type="entry name" value="RVT_1"/>
    <property type="match status" value="1"/>
</dbReference>
<name>A0ABM1M2V2_NICVS</name>